<keyword evidence="2" id="KW-0813">Transport</keyword>
<dbReference type="SUPFAM" id="SSF52540">
    <property type="entry name" value="P-loop containing nucleoside triphosphate hydrolases"/>
    <property type="match status" value="1"/>
</dbReference>
<proteinExistence type="inferred from homology"/>
<dbReference type="Proteomes" id="UP000185161">
    <property type="component" value="Chromosome"/>
</dbReference>
<dbReference type="GO" id="GO:0015424">
    <property type="term" value="F:ABC-type amino acid transporter activity"/>
    <property type="evidence" value="ECO:0007669"/>
    <property type="project" value="InterPro"/>
</dbReference>
<organism evidence="6 8">
    <name type="scientific">Sphingomonas koreensis</name>
    <dbReference type="NCBI Taxonomy" id="93064"/>
    <lineage>
        <taxon>Bacteria</taxon>
        <taxon>Pseudomonadati</taxon>
        <taxon>Pseudomonadota</taxon>
        <taxon>Alphaproteobacteria</taxon>
        <taxon>Sphingomonadales</taxon>
        <taxon>Sphingomonadaceae</taxon>
        <taxon>Sphingomonas</taxon>
    </lineage>
</organism>
<comment type="similarity">
    <text evidence="1">Belongs to the ABC transporter superfamily.</text>
</comment>
<dbReference type="EMBL" id="QQWO01000005">
    <property type="protein sequence ID" value="RSV04784.1"/>
    <property type="molecule type" value="Genomic_DNA"/>
</dbReference>
<evidence type="ECO:0000313" key="6">
    <source>
        <dbReference type="EMBL" id="APR53207.1"/>
    </source>
</evidence>
<protein>
    <submittedName>
        <fullName evidence="7">Amino acid ABC transporter ATP-binding protein</fullName>
    </submittedName>
    <submittedName>
        <fullName evidence="6">Glutamine ABC transporter ATP-binding protein</fullName>
    </submittedName>
</protein>
<keyword evidence="4 6" id="KW-0067">ATP-binding</keyword>
<dbReference type="InterPro" id="IPR027417">
    <property type="entry name" value="P-loop_NTPase"/>
</dbReference>
<evidence type="ECO:0000256" key="2">
    <source>
        <dbReference type="ARBA" id="ARBA00022448"/>
    </source>
</evidence>
<sequence>MTGTAFPAVSLRGLDKYYGDYHALHSIDLDIAARERVVVCGPSGSGKSTLIRCMNMLETPDAGSVSIGGVAVMRRAAEATAALRRVGMVFQQFNLFPHLTILENCVLAPVLVSAEPRQEAETRALAYLEKVRIADQAAKYPGQLSGGQQQRAAIARALAMEPEILLFDEPTSALDPEMIKEVLEVMTTLAAEGRTMVCVTHEMGFAREAADRVLFMDGGRIVEDASPADFFRAPASERARAFLDQLLPH</sequence>
<dbReference type="PROSITE" id="PS50893">
    <property type="entry name" value="ABC_TRANSPORTER_2"/>
    <property type="match status" value="1"/>
</dbReference>
<dbReference type="GeneID" id="44133467"/>
<dbReference type="STRING" id="93064.BRX40_12935"/>
<dbReference type="KEGG" id="skr:BRX40_12935"/>
<dbReference type="PANTHER" id="PTHR43166:SF4">
    <property type="entry name" value="PHOSPHONATES IMPORT ATP-BINDING PROTEIN PHNC"/>
    <property type="match status" value="1"/>
</dbReference>
<feature type="domain" description="ABC transporter" evidence="5">
    <location>
        <begin position="9"/>
        <end position="243"/>
    </location>
</feature>
<evidence type="ECO:0000313" key="8">
    <source>
        <dbReference type="Proteomes" id="UP000185161"/>
    </source>
</evidence>
<gene>
    <name evidence="6" type="primary">glnQ</name>
    <name evidence="6" type="ORF">BRX40_12935</name>
    <name evidence="7" type="ORF">CA257_07715</name>
</gene>
<reference evidence="8" key="2">
    <citation type="submission" date="2016-12" db="EMBL/GenBank/DDBJ databases">
        <title>Whole genome sequencing of Sphingomonas sp. ABOJV.</title>
        <authorList>
            <person name="Conlan S."/>
            <person name="Thomas P.J."/>
            <person name="Mullikin J."/>
            <person name="Palmore T.N."/>
            <person name="Frank K.M."/>
            <person name="Segre J.A."/>
        </authorList>
    </citation>
    <scope>NUCLEOTIDE SEQUENCE [LARGE SCALE GENOMIC DNA]</scope>
    <source>
        <strain evidence="8">ABOJV</strain>
    </source>
</reference>
<keyword evidence="3" id="KW-0547">Nucleotide-binding</keyword>
<dbReference type="GO" id="GO:0016887">
    <property type="term" value="F:ATP hydrolysis activity"/>
    <property type="evidence" value="ECO:0007669"/>
    <property type="project" value="InterPro"/>
</dbReference>
<accession>A0A1L6JBK6</accession>
<evidence type="ECO:0000313" key="9">
    <source>
        <dbReference type="Proteomes" id="UP000286681"/>
    </source>
</evidence>
<evidence type="ECO:0000256" key="1">
    <source>
        <dbReference type="ARBA" id="ARBA00005417"/>
    </source>
</evidence>
<dbReference type="FunFam" id="3.40.50.300:FF:000020">
    <property type="entry name" value="Amino acid ABC transporter ATP-binding component"/>
    <property type="match status" value="1"/>
</dbReference>
<dbReference type="Pfam" id="PF00005">
    <property type="entry name" value="ABC_tran"/>
    <property type="match status" value="1"/>
</dbReference>
<evidence type="ECO:0000256" key="3">
    <source>
        <dbReference type="ARBA" id="ARBA00022741"/>
    </source>
</evidence>
<dbReference type="Proteomes" id="UP000286681">
    <property type="component" value="Unassembled WGS sequence"/>
</dbReference>
<dbReference type="AlphaFoldDB" id="A0A1L6JBK6"/>
<dbReference type="CDD" id="cd03262">
    <property type="entry name" value="ABC_HisP_GlnQ"/>
    <property type="match status" value="1"/>
</dbReference>
<dbReference type="EMBL" id="CP018820">
    <property type="protein sequence ID" value="APR53207.1"/>
    <property type="molecule type" value="Genomic_DNA"/>
</dbReference>
<dbReference type="PROSITE" id="PS00211">
    <property type="entry name" value="ABC_TRANSPORTER_1"/>
    <property type="match status" value="1"/>
</dbReference>
<dbReference type="GO" id="GO:0005524">
    <property type="term" value="F:ATP binding"/>
    <property type="evidence" value="ECO:0007669"/>
    <property type="project" value="UniProtKB-KW"/>
</dbReference>
<dbReference type="InterPro" id="IPR003439">
    <property type="entry name" value="ABC_transporter-like_ATP-bd"/>
</dbReference>
<dbReference type="Gene3D" id="3.40.50.300">
    <property type="entry name" value="P-loop containing nucleotide triphosphate hydrolases"/>
    <property type="match status" value="1"/>
</dbReference>
<dbReference type="RefSeq" id="WP_075151878.1">
    <property type="nucleotide sequence ID" value="NZ_CP018820.1"/>
</dbReference>
<dbReference type="OrthoDB" id="9802264at2"/>
<keyword evidence="8" id="KW-1185">Reference proteome</keyword>
<reference evidence="6" key="1">
    <citation type="submission" date="2016-12" db="EMBL/GenBank/DDBJ databases">
        <title>Whole genome sequencing of Sphingomonas koreensis.</title>
        <authorList>
            <person name="Conlan S."/>
            <person name="Thomas P.J."/>
            <person name="Mullikin J."/>
            <person name="Palmore T.N."/>
            <person name="Frank K.M."/>
            <person name="Segre J.A."/>
        </authorList>
    </citation>
    <scope>NUCLEOTIDE SEQUENCE</scope>
    <source>
        <strain evidence="6">ABOJV</strain>
    </source>
</reference>
<evidence type="ECO:0000259" key="5">
    <source>
        <dbReference type="PROSITE" id="PS50893"/>
    </source>
</evidence>
<dbReference type="InterPro" id="IPR050086">
    <property type="entry name" value="MetN_ABC_transporter-like"/>
</dbReference>
<name>A0A1L6JBK6_9SPHN</name>
<dbReference type="PIRSF" id="PIRSF039085">
    <property type="entry name" value="ABC_ATPase_HisP"/>
    <property type="match status" value="1"/>
</dbReference>
<reference evidence="7 9" key="3">
    <citation type="submission" date="2018-07" db="EMBL/GenBank/DDBJ databases">
        <title>Genomic and Epidemiologic Investigation of an Indolent Hospital Outbreak.</title>
        <authorList>
            <person name="Johnson R.C."/>
            <person name="Deming C."/>
            <person name="Conlan S."/>
            <person name="Zellmer C.J."/>
            <person name="Michelin A.V."/>
            <person name="Lee-Lin S."/>
            <person name="Thomas P.J."/>
            <person name="Park M."/>
            <person name="Weingarten R.A."/>
            <person name="Less J."/>
            <person name="Dekker J.P."/>
            <person name="Frank K.M."/>
            <person name="Musser K.A."/>
            <person name="Mcquiston J.R."/>
            <person name="Henderson D.K."/>
            <person name="Lau A.F."/>
            <person name="Palmore T.N."/>
            <person name="Segre J.A."/>
        </authorList>
    </citation>
    <scope>NUCLEOTIDE SEQUENCE [LARGE SCALE GENOMIC DNA]</scope>
    <source>
        <strain evidence="7 9">SK-NIH.Env10_0317</strain>
    </source>
</reference>
<dbReference type="InterPro" id="IPR003593">
    <property type="entry name" value="AAA+_ATPase"/>
</dbReference>
<evidence type="ECO:0000256" key="4">
    <source>
        <dbReference type="ARBA" id="ARBA00022840"/>
    </source>
</evidence>
<dbReference type="SMART" id="SM00382">
    <property type="entry name" value="AAA"/>
    <property type="match status" value="1"/>
</dbReference>
<dbReference type="PANTHER" id="PTHR43166">
    <property type="entry name" value="AMINO ACID IMPORT ATP-BINDING PROTEIN"/>
    <property type="match status" value="1"/>
</dbReference>
<dbReference type="InterPro" id="IPR030679">
    <property type="entry name" value="ABC_ATPase_HisP-typ"/>
</dbReference>
<evidence type="ECO:0000313" key="7">
    <source>
        <dbReference type="EMBL" id="RSV04784.1"/>
    </source>
</evidence>
<dbReference type="InterPro" id="IPR017871">
    <property type="entry name" value="ABC_transporter-like_CS"/>
</dbReference>